<protein>
    <recommendedName>
        <fullName evidence="8">DNA 3'-5' helicase</fullName>
        <ecNumber evidence="8">5.6.2.4</ecNumber>
    </recommendedName>
</protein>
<accession>A0A1J4U905</accession>
<evidence type="ECO:0000256" key="9">
    <source>
        <dbReference type="ARBA" id="ARBA00048988"/>
    </source>
</evidence>
<evidence type="ECO:0000256" key="1">
    <source>
        <dbReference type="ARBA" id="ARBA00009922"/>
    </source>
</evidence>
<comment type="catalytic activity">
    <reaction evidence="7">
        <text>Couples ATP hydrolysis with the unwinding of duplex DNA by translocating in the 3'-5' direction.</text>
        <dbReference type="EC" id="5.6.2.4"/>
    </reaction>
</comment>
<evidence type="ECO:0000256" key="7">
    <source>
        <dbReference type="ARBA" id="ARBA00034617"/>
    </source>
</evidence>
<evidence type="ECO:0000256" key="5">
    <source>
        <dbReference type="ARBA" id="ARBA00022840"/>
    </source>
</evidence>
<proteinExistence type="inferred from homology"/>
<dbReference type="Proteomes" id="UP000181941">
    <property type="component" value="Unassembled WGS sequence"/>
</dbReference>
<comment type="similarity">
    <text evidence="1">Belongs to the helicase family. UvrD subfamily.</text>
</comment>
<dbReference type="Pfam" id="PF00580">
    <property type="entry name" value="UvrD-helicase"/>
    <property type="match status" value="1"/>
</dbReference>
<evidence type="ECO:0000256" key="6">
    <source>
        <dbReference type="ARBA" id="ARBA00023235"/>
    </source>
</evidence>
<evidence type="ECO:0000313" key="13">
    <source>
        <dbReference type="EMBL" id="OIO19269.1"/>
    </source>
</evidence>
<comment type="catalytic activity">
    <reaction evidence="9">
        <text>ATP + H2O = ADP + phosphate + H(+)</text>
        <dbReference type="Rhea" id="RHEA:13065"/>
        <dbReference type="ChEBI" id="CHEBI:15377"/>
        <dbReference type="ChEBI" id="CHEBI:15378"/>
        <dbReference type="ChEBI" id="CHEBI:30616"/>
        <dbReference type="ChEBI" id="CHEBI:43474"/>
        <dbReference type="ChEBI" id="CHEBI:456216"/>
        <dbReference type="EC" id="5.6.2.4"/>
    </reaction>
</comment>
<dbReference type="CDD" id="cd18807">
    <property type="entry name" value="SF1_C_UvrD"/>
    <property type="match status" value="1"/>
</dbReference>
<keyword evidence="2 10" id="KW-0547">Nucleotide-binding</keyword>
<dbReference type="InterPro" id="IPR014016">
    <property type="entry name" value="UvrD-like_ATP-bd"/>
</dbReference>
<dbReference type="PROSITE" id="PS51217">
    <property type="entry name" value="UVRD_HELICASE_CTER"/>
    <property type="match status" value="1"/>
</dbReference>
<dbReference type="InterPro" id="IPR027417">
    <property type="entry name" value="P-loop_NTPase"/>
</dbReference>
<dbReference type="PANTHER" id="PTHR11070">
    <property type="entry name" value="UVRD / RECB / PCRA DNA HELICASE FAMILY MEMBER"/>
    <property type="match status" value="1"/>
</dbReference>
<evidence type="ECO:0000256" key="8">
    <source>
        <dbReference type="ARBA" id="ARBA00034808"/>
    </source>
</evidence>
<dbReference type="GO" id="GO:0016887">
    <property type="term" value="F:ATP hydrolysis activity"/>
    <property type="evidence" value="ECO:0007669"/>
    <property type="project" value="RHEA"/>
</dbReference>
<dbReference type="GO" id="GO:0000725">
    <property type="term" value="P:recombinational repair"/>
    <property type="evidence" value="ECO:0007669"/>
    <property type="project" value="TreeGrafter"/>
</dbReference>
<dbReference type="PROSITE" id="PS51198">
    <property type="entry name" value="UVRD_HELICASE_ATP_BIND"/>
    <property type="match status" value="1"/>
</dbReference>
<evidence type="ECO:0000256" key="4">
    <source>
        <dbReference type="ARBA" id="ARBA00022806"/>
    </source>
</evidence>
<dbReference type="GO" id="GO:0005829">
    <property type="term" value="C:cytosol"/>
    <property type="evidence" value="ECO:0007669"/>
    <property type="project" value="TreeGrafter"/>
</dbReference>
<dbReference type="EC" id="5.6.2.4" evidence="8"/>
<evidence type="ECO:0000256" key="10">
    <source>
        <dbReference type="PROSITE-ProRule" id="PRU00560"/>
    </source>
</evidence>
<dbReference type="InterPro" id="IPR000212">
    <property type="entry name" value="DNA_helicase_UvrD/REP"/>
</dbReference>
<dbReference type="STRING" id="1805238.AUJ23_02275"/>
<feature type="domain" description="UvrD-like helicase C-terminal" evidence="12">
    <location>
        <begin position="301"/>
        <end position="574"/>
    </location>
</feature>
<name>A0A1J4U905_9BACT</name>
<feature type="binding site" evidence="10">
    <location>
        <begin position="27"/>
        <end position="34"/>
    </location>
    <ligand>
        <name>ATP</name>
        <dbReference type="ChEBI" id="CHEBI:30616"/>
    </ligand>
</feature>
<sequence length="692" mass="79211">MLNFSEELNKEQLEVIYNGDGPCLVLAGAGSGKTRTITYRVAYLLEHNIQPENILLLTFTNKAAKQMTDRVSELTGGKIQMPWSGTFHRIAYKMLRRYAPLLGYKNNFTILDSEDSRDLLKLCIKQEGVDRKERRFPSPNVIQSLISYTRNAKCTIKDVLEQKYPNWLDLEDVLGRIAQDYSERKLFSNVMDFDDLLVNLYLLLRKNDHILKKYAEQFQYVLVDEYQDTNRIQVSIIDLFASHHKNILVVGDDAQSIYSFRAADIQNILDFSARGGSASGGEKGYPDVKIFKLETNYRSTPEILSVANVVIANNKNQYQKELRSVVNQFAKPEVHAFSESSEEAEFIAGRILELREEGVELKKIAVLFRAAFHSQALEMELAKRDIPYDYRGGTRFFERAHIKDVLAYLKILNNKNDAIAWGRVLNMQVGIGPVSVEKIYRLISQSTESLNDILPQLSDILSARGRVGWSEFLQIFTMIQKVENNHPSSLIRGILKSKYLEYLESEYSDYRDRLQDLEQLALFSEQYLVLEDGTALDRFLAEVTLQENYNNVQTQTEIDDDEKIVLSTVHQAKGLEWEAVFIINVSAGQFPNDRSTGSDKELEEERRLFYVAVTRAKKYLYITYPLVSNSQSLLQGPSIFIDEIDRELLDISSISGGSAFFDPSDNEDDVTYEALDEDKPAVRSFLKSLDKL</sequence>
<dbReference type="Gene3D" id="1.10.486.10">
    <property type="entry name" value="PCRA, domain 4"/>
    <property type="match status" value="1"/>
</dbReference>
<dbReference type="SUPFAM" id="SSF52540">
    <property type="entry name" value="P-loop containing nucleoside triphosphate hydrolases"/>
    <property type="match status" value="1"/>
</dbReference>
<dbReference type="AlphaFoldDB" id="A0A1J4U905"/>
<gene>
    <name evidence="13" type="ORF">AUJ23_02275</name>
</gene>
<dbReference type="InterPro" id="IPR013986">
    <property type="entry name" value="DExx_box_DNA_helicase_dom_sf"/>
</dbReference>
<keyword evidence="3 10" id="KW-0378">Hydrolase</keyword>
<dbReference type="InterPro" id="IPR014017">
    <property type="entry name" value="DNA_helicase_UvrD-like_C"/>
</dbReference>
<dbReference type="GO" id="GO:0043138">
    <property type="term" value="F:3'-5' DNA helicase activity"/>
    <property type="evidence" value="ECO:0007669"/>
    <property type="project" value="UniProtKB-EC"/>
</dbReference>
<dbReference type="Gene3D" id="1.10.10.160">
    <property type="match status" value="1"/>
</dbReference>
<feature type="domain" description="UvrD-like helicase ATP-binding" evidence="11">
    <location>
        <begin position="6"/>
        <end position="300"/>
    </location>
</feature>
<dbReference type="GO" id="GO:0005524">
    <property type="term" value="F:ATP binding"/>
    <property type="evidence" value="ECO:0007669"/>
    <property type="project" value="UniProtKB-UniRule"/>
</dbReference>
<reference evidence="13 14" key="1">
    <citation type="journal article" date="2016" name="Environ. Microbiol.">
        <title>Genomic resolution of a cold subsurface aquifer community provides metabolic insights for novel microbes adapted to high CO concentrations.</title>
        <authorList>
            <person name="Probst A.J."/>
            <person name="Castelle C.J."/>
            <person name="Singh A."/>
            <person name="Brown C.T."/>
            <person name="Anantharaman K."/>
            <person name="Sharon I."/>
            <person name="Hug L.A."/>
            <person name="Burstein D."/>
            <person name="Emerson J.B."/>
            <person name="Thomas B.C."/>
            <person name="Banfield J.F."/>
        </authorList>
    </citation>
    <scope>NUCLEOTIDE SEQUENCE [LARGE SCALE GENOMIC DNA]</scope>
    <source>
        <strain evidence="13">CG1_02_32_51</strain>
    </source>
</reference>
<evidence type="ECO:0000256" key="3">
    <source>
        <dbReference type="ARBA" id="ARBA00022801"/>
    </source>
</evidence>
<dbReference type="GO" id="GO:0003677">
    <property type="term" value="F:DNA binding"/>
    <property type="evidence" value="ECO:0007669"/>
    <property type="project" value="InterPro"/>
</dbReference>
<dbReference type="Pfam" id="PF13361">
    <property type="entry name" value="UvrD_C"/>
    <property type="match status" value="1"/>
</dbReference>
<organism evidence="13 14">
    <name type="scientific">Candidatus Magasanikbacteria bacterium CG1_02_32_51</name>
    <dbReference type="NCBI Taxonomy" id="1805238"/>
    <lineage>
        <taxon>Bacteria</taxon>
        <taxon>Candidatus Magasanikiibacteriota</taxon>
    </lineage>
</organism>
<dbReference type="EMBL" id="MNVC01000024">
    <property type="protein sequence ID" value="OIO19269.1"/>
    <property type="molecule type" value="Genomic_DNA"/>
</dbReference>
<evidence type="ECO:0000256" key="2">
    <source>
        <dbReference type="ARBA" id="ARBA00022741"/>
    </source>
</evidence>
<dbReference type="CDD" id="cd17932">
    <property type="entry name" value="DEXQc_UvrD"/>
    <property type="match status" value="1"/>
</dbReference>
<keyword evidence="6" id="KW-0413">Isomerase</keyword>
<evidence type="ECO:0000313" key="14">
    <source>
        <dbReference type="Proteomes" id="UP000181941"/>
    </source>
</evidence>
<keyword evidence="5 10" id="KW-0067">ATP-binding</keyword>
<comment type="caution">
    <text evidence="13">The sequence shown here is derived from an EMBL/GenBank/DDBJ whole genome shotgun (WGS) entry which is preliminary data.</text>
</comment>
<evidence type="ECO:0000259" key="11">
    <source>
        <dbReference type="PROSITE" id="PS51198"/>
    </source>
</evidence>
<keyword evidence="4 10" id="KW-0347">Helicase</keyword>
<dbReference type="Gene3D" id="3.40.50.300">
    <property type="entry name" value="P-loop containing nucleotide triphosphate hydrolases"/>
    <property type="match status" value="2"/>
</dbReference>
<dbReference type="PANTHER" id="PTHR11070:SF3">
    <property type="entry name" value="DNA 3'-5' HELICASE"/>
    <property type="match status" value="1"/>
</dbReference>
<evidence type="ECO:0000259" key="12">
    <source>
        <dbReference type="PROSITE" id="PS51217"/>
    </source>
</evidence>